<evidence type="ECO:0000313" key="1">
    <source>
        <dbReference type="EMBL" id="AKJ27611.1"/>
    </source>
</evidence>
<dbReference type="RefSeq" id="WP_053013346.1">
    <property type="nucleotide sequence ID" value="NZ_CP011371.1"/>
</dbReference>
<dbReference type="Proteomes" id="UP000035352">
    <property type="component" value="Chromosome"/>
</dbReference>
<dbReference type="AlphaFoldDB" id="A0A0G3BJP9"/>
<accession>A0A0G3BJP9</accession>
<protein>
    <recommendedName>
        <fullName evidence="3">DUF1853 family protein</fullName>
    </recommendedName>
</protein>
<dbReference type="KEGG" id="pbh:AAW51_0920"/>
<name>A0A0G3BJP9_9BURK</name>
<gene>
    <name evidence="1" type="ORF">AAW51_0920</name>
</gene>
<dbReference type="InterPro" id="IPR015003">
    <property type="entry name" value="DUF1853"/>
</dbReference>
<evidence type="ECO:0008006" key="3">
    <source>
        <dbReference type="Google" id="ProtNLM"/>
    </source>
</evidence>
<organism evidence="1 2">
    <name type="scientific">Caldimonas brevitalea</name>
    <dbReference type="NCBI Taxonomy" id="413882"/>
    <lineage>
        <taxon>Bacteria</taxon>
        <taxon>Pseudomonadati</taxon>
        <taxon>Pseudomonadota</taxon>
        <taxon>Betaproteobacteria</taxon>
        <taxon>Burkholderiales</taxon>
        <taxon>Sphaerotilaceae</taxon>
        <taxon>Caldimonas</taxon>
    </lineage>
</organism>
<evidence type="ECO:0000313" key="2">
    <source>
        <dbReference type="Proteomes" id="UP000035352"/>
    </source>
</evidence>
<reference evidence="1 2" key="1">
    <citation type="submission" date="2015-05" db="EMBL/GenBank/DDBJ databases">
        <authorList>
            <person name="Tang B."/>
            <person name="Yu Y."/>
        </authorList>
    </citation>
    <scope>NUCLEOTIDE SEQUENCE [LARGE SCALE GENOMIC DNA]</scope>
    <source>
        <strain evidence="1 2">DSM 7029</strain>
    </source>
</reference>
<dbReference type="STRING" id="413882.AAW51_0920"/>
<dbReference type="OrthoDB" id="378654at2"/>
<dbReference type="Pfam" id="PF08907">
    <property type="entry name" value="DUF1853"/>
    <property type="match status" value="1"/>
</dbReference>
<sequence>MPVVTLPDMVCREGDAVLDDLRWLLLSPPLLAEGRIDAPVQRFEPHQRAAIEAWLAGLRAREGGPRDAFELQAGATRQPLGRHAERLLEFYLRHGPVHRLVAANLPLRRPAGERCGLDDTTIGEIDFLLEDDTGQAWHWELAVKFFLCTATGPTAMAADFVGPDRAETLPGKLAKLFERQLRHTPPPPWDDRAWRPQAYTRGWMFYRHDRPVPLCDLLAPDHLQGRWIEWRRLNDLPDGHYLPLPRARWMVPARVPGTSTPIRREALAAEVARRWAEAPPRGARRWPSAQLYARVARREQAWQECERWFVVPDGWDRPEV</sequence>
<dbReference type="EMBL" id="CP011371">
    <property type="protein sequence ID" value="AKJ27611.1"/>
    <property type="molecule type" value="Genomic_DNA"/>
</dbReference>
<keyword evidence="2" id="KW-1185">Reference proteome</keyword>
<proteinExistence type="predicted"/>